<feature type="transmembrane region" description="Helical" evidence="10">
    <location>
        <begin position="350"/>
        <end position="371"/>
    </location>
</feature>
<evidence type="ECO:0000256" key="5">
    <source>
        <dbReference type="ARBA" id="ARBA00022989"/>
    </source>
</evidence>
<protein>
    <recommendedName>
        <fullName evidence="3">NADH-quinone oxidoreductase subunit M</fullName>
    </recommendedName>
    <alternativeName>
        <fullName evidence="7">NADH dehydrogenase I subunit M</fullName>
    </alternativeName>
    <alternativeName>
        <fullName evidence="8">NDH-1 subunit M</fullName>
    </alternativeName>
</protein>
<proteinExistence type="inferred from homology"/>
<evidence type="ECO:0000256" key="6">
    <source>
        <dbReference type="ARBA" id="ARBA00023136"/>
    </source>
</evidence>
<dbReference type="RefSeq" id="WP_091348547.1">
    <property type="nucleotide sequence ID" value="NZ_FMAQ01000006.1"/>
</dbReference>
<feature type="domain" description="NADH:quinone oxidoreductase/Mrp antiporter transmembrane" evidence="11">
    <location>
        <begin position="144"/>
        <end position="436"/>
    </location>
</feature>
<dbReference type="GO" id="GO:0042773">
    <property type="term" value="P:ATP synthesis coupled electron transport"/>
    <property type="evidence" value="ECO:0007669"/>
    <property type="project" value="InterPro"/>
</dbReference>
<accession>A0A1C4BUX3</accession>
<dbReference type="OrthoDB" id="9768329at2"/>
<dbReference type="GO" id="GO:0012505">
    <property type="term" value="C:endomembrane system"/>
    <property type="evidence" value="ECO:0007669"/>
    <property type="project" value="UniProtKB-SubCell"/>
</dbReference>
<reference evidence="13" key="1">
    <citation type="submission" date="2016-08" db="EMBL/GenBank/DDBJ databases">
        <authorList>
            <person name="Varghese N."/>
            <person name="Submissions Spin"/>
        </authorList>
    </citation>
    <scope>NUCLEOTIDE SEQUENCE [LARGE SCALE GENOMIC DNA]</scope>
    <source>
        <strain evidence="13">R-53248</strain>
    </source>
</reference>
<dbReference type="GO" id="GO:0048039">
    <property type="term" value="F:ubiquinone binding"/>
    <property type="evidence" value="ECO:0007669"/>
    <property type="project" value="TreeGrafter"/>
</dbReference>
<evidence type="ECO:0000259" key="11">
    <source>
        <dbReference type="Pfam" id="PF00361"/>
    </source>
</evidence>
<evidence type="ECO:0000256" key="7">
    <source>
        <dbReference type="ARBA" id="ARBA00031584"/>
    </source>
</evidence>
<comment type="similarity">
    <text evidence="2">Belongs to the complex I subunit 4 family.</text>
</comment>
<feature type="transmembrane region" description="Helical" evidence="10">
    <location>
        <begin position="427"/>
        <end position="447"/>
    </location>
</feature>
<dbReference type="PRINTS" id="PR01437">
    <property type="entry name" value="NUOXDRDTASE4"/>
</dbReference>
<feature type="transmembrane region" description="Helical" evidence="10">
    <location>
        <begin position="392"/>
        <end position="415"/>
    </location>
</feature>
<feature type="transmembrane region" description="Helical" evidence="10">
    <location>
        <begin position="39"/>
        <end position="60"/>
    </location>
</feature>
<evidence type="ECO:0000256" key="1">
    <source>
        <dbReference type="ARBA" id="ARBA00004127"/>
    </source>
</evidence>
<feature type="transmembrane region" description="Helical" evidence="10">
    <location>
        <begin position="291"/>
        <end position="316"/>
    </location>
</feature>
<dbReference type="PANTHER" id="PTHR43507">
    <property type="entry name" value="NADH-UBIQUINONE OXIDOREDUCTASE CHAIN 4"/>
    <property type="match status" value="1"/>
</dbReference>
<dbReference type="EMBL" id="FMAQ01000006">
    <property type="protein sequence ID" value="SCC10701.1"/>
    <property type="molecule type" value="Genomic_DNA"/>
</dbReference>
<feature type="transmembrane region" description="Helical" evidence="10">
    <location>
        <begin position="266"/>
        <end position="285"/>
    </location>
</feature>
<gene>
    <name evidence="12" type="ORF">GA0061081_10616</name>
</gene>
<evidence type="ECO:0000256" key="4">
    <source>
        <dbReference type="ARBA" id="ARBA00022692"/>
    </source>
</evidence>
<name>A0A1C4BUX3_9GAMM</name>
<evidence type="ECO:0000256" key="8">
    <source>
        <dbReference type="ARBA" id="ARBA00032798"/>
    </source>
</evidence>
<dbReference type="AlphaFoldDB" id="A0A1C4BUX3"/>
<feature type="transmembrane region" description="Helical" evidence="10">
    <location>
        <begin position="323"/>
        <end position="344"/>
    </location>
</feature>
<keyword evidence="6 10" id="KW-0472">Membrane</keyword>
<feature type="transmembrane region" description="Helical" evidence="10">
    <location>
        <begin position="124"/>
        <end position="143"/>
    </location>
</feature>
<dbReference type="InterPro" id="IPR001750">
    <property type="entry name" value="ND/Mrp_TM"/>
</dbReference>
<dbReference type="GO" id="GO:0015990">
    <property type="term" value="P:electron transport coupled proton transport"/>
    <property type="evidence" value="ECO:0007669"/>
    <property type="project" value="TreeGrafter"/>
</dbReference>
<keyword evidence="4 9" id="KW-0812">Transmembrane</keyword>
<dbReference type="PANTHER" id="PTHR43507:SF1">
    <property type="entry name" value="NADH-UBIQUINONE OXIDOREDUCTASE CHAIN 4"/>
    <property type="match status" value="1"/>
</dbReference>
<feature type="transmembrane region" description="Helical" evidence="10">
    <location>
        <begin position="80"/>
        <end position="112"/>
    </location>
</feature>
<keyword evidence="13" id="KW-1185">Reference proteome</keyword>
<feature type="transmembrane region" description="Helical" evidence="10">
    <location>
        <begin position="472"/>
        <end position="491"/>
    </location>
</feature>
<dbReference type="STRING" id="1798182.GA0061081_10616"/>
<feature type="transmembrane region" description="Helical" evidence="10">
    <location>
        <begin position="6"/>
        <end position="27"/>
    </location>
</feature>
<dbReference type="InterPro" id="IPR010227">
    <property type="entry name" value="NADH_Q_OxRdtase_chainM/4"/>
</dbReference>
<evidence type="ECO:0000256" key="2">
    <source>
        <dbReference type="ARBA" id="ARBA00009025"/>
    </source>
</evidence>
<evidence type="ECO:0000313" key="13">
    <source>
        <dbReference type="Proteomes" id="UP000199670"/>
    </source>
</evidence>
<feature type="transmembrane region" description="Helical" evidence="10">
    <location>
        <begin position="230"/>
        <end position="254"/>
    </location>
</feature>
<comment type="subcellular location">
    <subcellularLocation>
        <location evidence="1">Endomembrane system</location>
        <topology evidence="1">Multi-pass membrane protein</topology>
    </subcellularLocation>
    <subcellularLocation>
        <location evidence="9">Membrane</location>
        <topology evidence="9">Multi-pass membrane protein</topology>
    </subcellularLocation>
</comment>
<keyword evidence="5 10" id="KW-1133">Transmembrane helix</keyword>
<feature type="transmembrane region" description="Helical" evidence="10">
    <location>
        <begin position="149"/>
        <end position="167"/>
    </location>
</feature>
<dbReference type="GO" id="GO:0003954">
    <property type="term" value="F:NADH dehydrogenase activity"/>
    <property type="evidence" value="ECO:0007669"/>
    <property type="project" value="TreeGrafter"/>
</dbReference>
<dbReference type="Proteomes" id="UP000199670">
    <property type="component" value="Unassembled WGS sequence"/>
</dbReference>
<feature type="transmembrane region" description="Helical" evidence="10">
    <location>
        <begin position="183"/>
        <end position="204"/>
    </location>
</feature>
<dbReference type="InterPro" id="IPR003918">
    <property type="entry name" value="NADH_UbQ_OxRdtase"/>
</dbReference>
<dbReference type="GO" id="GO:0016020">
    <property type="term" value="C:membrane"/>
    <property type="evidence" value="ECO:0007669"/>
    <property type="project" value="UniProtKB-SubCell"/>
</dbReference>
<dbReference type="Pfam" id="PF00361">
    <property type="entry name" value="Proton_antipo_M"/>
    <property type="match status" value="1"/>
</dbReference>
<dbReference type="GO" id="GO:0008137">
    <property type="term" value="F:NADH dehydrogenase (ubiquinone) activity"/>
    <property type="evidence" value="ECO:0007669"/>
    <property type="project" value="InterPro"/>
</dbReference>
<dbReference type="NCBIfam" id="TIGR01972">
    <property type="entry name" value="NDH_I_M"/>
    <property type="match status" value="1"/>
</dbReference>
<organism evidence="12 13">
    <name type="scientific">Gilliamella bombicola</name>
    <dbReference type="NCBI Taxonomy" id="1798182"/>
    <lineage>
        <taxon>Bacteria</taxon>
        <taxon>Pseudomonadati</taxon>
        <taxon>Pseudomonadota</taxon>
        <taxon>Gammaproteobacteria</taxon>
        <taxon>Orbales</taxon>
        <taxon>Orbaceae</taxon>
        <taxon>Gilliamella</taxon>
    </lineage>
</organism>
<evidence type="ECO:0000256" key="9">
    <source>
        <dbReference type="RuleBase" id="RU000320"/>
    </source>
</evidence>
<evidence type="ECO:0000313" key="12">
    <source>
        <dbReference type="EMBL" id="SCC10701.1"/>
    </source>
</evidence>
<evidence type="ECO:0000256" key="10">
    <source>
        <dbReference type="SAM" id="Phobius"/>
    </source>
</evidence>
<sequence>MLLWLVFLPVIGGFIGWLCHVCLQRGVVSVNVQIRWSKLPIIVAFITICITLLMTIILWIDAVNVLNQGENWIKEINLDWIPLLGIHFHLVLDGLSMVVITATLFIVLLTIVYSSKESLNNLGLFYLCLLFMTSAIMMLFVIADLFLMFFFWEAVAIPIYFLISLWGRRDSSSQLRFNGASKFLIYTQLSSLLMLISIVSLALINWNLTGHWTFDYQVLTKTPISSDTEFLLMLGFLAAFIVRIPFVPFHGWFIEAHMESSTTGSMMISGLLLNTAAFGLLRFVIPLFPNASIMIMPIMLVLALLTIVYAALVAFNQTDIKKLIAYIHIALMGFVTAIIYSGSVVAYQGVVIQMIAINLAIVGMFIISGLLGECYSTRNITQFIGLKERVPYLSSFTLYFILAVLGIPGTANFVGNYMMLLGSYSTFSFYTIFLVIGLLLLSISFIVRMQPIFYGAVDKGAAPKYLLSKKDLLLLSSTLIVLIFIGLYPQVVLDMSYSVVNQTQQYITTERVGE</sequence>
<evidence type="ECO:0000256" key="3">
    <source>
        <dbReference type="ARBA" id="ARBA00019906"/>
    </source>
</evidence>